<dbReference type="EMBL" id="LAZR01033320">
    <property type="protein sequence ID" value="KKL48438.1"/>
    <property type="molecule type" value="Genomic_DNA"/>
</dbReference>
<dbReference type="PANTHER" id="PTHR30461:SF2">
    <property type="entry name" value="SERINE RECOMBINASE PINE-RELATED"/>
    <property type="match status" value="1"/>
</dbReference>
<evidence type="ECO:0000259" key="3">
    <source>
        <dbReference type="PROSITE" id="PS51736"/>
    </source>
</evidence>
<keyword evidence="2" id="KW-0233">DNA recombination</keyword>
<gene>
    <name evidence="4" type="ORF">LCGC14_2325560</name>
</gene>
<evidence type="ECO:0000256" key="1">
    <source>
        <dbReference type="ARBA" id="ARBA00023125"/>
    </source>
</evidence>
<dbReference type="SUPFAM" id="SSF53041">
    <property type="entry name" value="Resolvase-like"/>
    <property type="match status" value="1"/>
</dbReference>
<proteinExistence type="predicted"/>
<dbReference type="Pfam" id="PF00239">
    <property type="entry name" value="Resolvase"/>
    <property type="match status" value="1"/>
</dbReference>
<protein>
    <recommendedName>
        <fullName evidence="3">Resolvase/invertase-type recombinase catalytic domain-containing protein</fullName>
    </recommendedName>
</protein>
<dbReference type="PANTHER" id="PTHR30461">
    <property type="entry name" value="DNA-INVERTASE FROM LAMBDOID PROPHAGE"/>
    <property type="match status" value="1"/>
</dbReference>
<name>A0A0F9CGJ8_9ZZZZ</name>
<feature type="domain" description="Resolvase/invertase-type recombinase catalytic" evidence="3">
    <location>
        <begin position="3"/>
        <end position="142"/>
    </location>
</feature>
<accession>A0A0F9CGJ8</accession>
<organism evidence="4">
    <name type="scientific">marine sediment metagenome</name>
    <dbReference type="NCBI Taxonomy" id="412755"/>
    <lineage>
        <taxon>unclassified sequences</taxon>
        <taxon>metagenomes</taxon>
        <taxon>ecological metagenomes</taxon>
    </lineage>
</organism>
<dbReference type="GO" id="GO:0000150">
    <property type="term" value="F:DNA strand exchange activity"/>
    <property type="evidence" value="ECO:0007669"/>
    <property type="project" value="InterPro"/>
</dbReference>
<dbReference type="GO" id="GO:0003677">
    <property type="term" value="F:DNA binding"/>
    <property type="evidence" value="ECO:0007669"/>
    <property type="project" value="UniProtKB-KW"/>
</dbReference>
<dbReference type="PROSITE" id="PS51736">
    <property type="entry name" value="RECOMBINASES_3"/>
    <property type="match status" value="1"/>
</dbReference>
<reference evidence="4" key="1">
    <citation type="journal article" date="2015" name="Nature">
        <title>Complex archaea that bridge the gap between prokaryotes and eukaryotes.</title>
        <authorList>
            <person name="Spang A."/>
            <person name="Saw J.H."/>
            <person name="Jorgensen S.L."/>
            <person name="Zaremba-Niedzwiedzka K."/>
            <person name="Martijn J."/>
            <person name="Lind A.E."/>
            <person name="van Eijk R."/>
            <person name="Schleper C."/>
            <person name="Guy L."/>
            <person name="Ettema T.J."/>
        </authorList>
    </citation>
    <scope>NUCLEOTIDE SEQUENCE</scope>
</reference>
<dbReference type="InterPro" id="IPR050639">
    <property type="entry name" value="SSR_resolvase"/>
</dbReference>
<dbReference type="InterPro" id="IPR036162">
    <property type="entry name" value="Resolvase-like_N_sf"/>
</dbReference>
<sequence length="164" mass="19222">MIRVAIYVRVSRRDLNPENQLLQLEEYAKQKGWDYEIFEEIESTRKTRPIKEKVLQLVREGKIDGVLIYKLDRWARSLQELIMNITEITNRGKQFIVLTQPFDTTSSAGMLMMQILGAFAEFEREIIRERTLAGLDRARAKGVKLGRPRKAVKKHGRVYTLKEE</sequence>
<comment type="caution">
    <text evidence="4">The sequence shown here is derived from an EMBL/GenBank/DDBJ whole genome shotgun (WGS) entry which is preliminary data.</text>
</comment>
<dbReference type="InterPro" id="IPR006119">
    <property type="entry name" value="Resolv_N"/>
</dbReference>
<evidence type="ECO:0000313" key="4">
    <source>
        <dbReference type="EMBL" id="KKL48438.1"/>
    </source>
</evidence>
<dbReference type="Gene3D" id="3.40.50.1390">
    <property type="entry name" value="Resolvase, N-terminal catalytic domain"/>
    <property type="match status" value="1"/>
</dbReference>
<dbReference type="CDD" id="cd03768">
    <property type="entry name" value="SR_ResInv"/>
    <property type="match status" value="1"/>
</dbReference>
<evidence type="ECO:0000256" key="2">
    <source>
        <dbReference type="ARBA" id="ARBA00023172"/>
    </source>
</evidence>
<dbReference type="AlphaFoldDB" id="A0A0F9CGJ8"/>
<keyword evidence="1" id="KW-0238">DNA-binding</keyword>
<dbReference type="SMART" id="SM00857">
    <property type="entry name" value="Resolvase"/>
    <property type="match status" value="1"/>
</dbReference>